<evidence type="ECO:0000256" key="2">
    <source>
        <dbReference type="ARBA" id="ARBA00022452"/>
    </source>
</evidence>
<evidence type="ECO:0000313" key="9">
    <source>
        <dbReference type="Proteomes" id="UP000679373"/>
    </source>
</evidence>
<sequence length="393" mass="45472">MKKVFTNFFIMTLILTNLSFADINSVQAATTNKTIKVSLENIKDIIIENSSEIKIQHNNIQIKKEYYNNAKDIKDKNESAKDEAENKLKNLMGDSNATKEQIKYAEDALEAAKKEVKNDNDALVQARKAYKDAKTVYDQKVETEVDEAQKAYIDYLSNISNTTLEENAVKSSEEKEKLAKFKYESGFLSNKDYISVTQDNSDSINKLKELRDTEELSKIKLCNMLGISSKENITFSTDINSDFQAISQINYEDDLKKMLSNNIQIGNQNDEIDDLKDKEDDYEDNDQDDIYDYEVKNANIELKKLIGDSEIKFKEQYSTLINSYNAIKNSYSKILQEQKEYNIIEAKYDYGFVSKTELENSKSSFDKDNASFTNEKNKLYIEYLHYIQMREGY</sequence>
<keyword evidence="8" id="KW-0614">Plasmid</keyword>
<dbReference type="Proteomes" id="UP000679373">
    <property type="component" value="Plasmid unnamed"/>
</dbReference>
<evidence type="ECO:0000256" key="5">
    <source>
        <dbReference type="ARBA" id="ARBA00023237"/>
    </source>
</evidence>
<dbReference type="AlphaFoldDB" id="A0AB74VQ51"/>
<keyword evidence="7" id="KW-0732">Signal</keyword>
<dbReference type="SUPFAM" id="SSF56954">
    <property type="entry name" value="Outer membrane efflux proteins (OEP)"/>
    <property type="match status" value="1"/>
</dbReference>
<keyword evidence="4" id="KW-0472">Membrane</keyword>
<dbReference type="Gene3D" id="1.20.1600.10">
    <property type="entry name" value="Outer membrane efflux proteins (OEP)"/>
    <property type="match status" value="1"/>
</dbReference>
<dbReference type="GeneID" id="66348111"/>
<feature type="coiled-coil region" evidence="6">
    <location>
        <begin position="63"/>
        <end position="133"/>
    </location>
</feature>
<dbReference type="PANTHER" id="PTHR30026">
    <property type="entry name" value="OUTER MEMBRANE PROTEIN TOLC"/>
    <property type="match status" value="1"/>
</dbReference>
<dbReference type="GO" id="GO:0009279">
    <property type="term" value="C:cell outer membrane"/>
    <property type="evidence" value="ECO:0007669"/>
    <property type="project" value="UniProtKB-SubCell"/>
</dbReference>
<proteinExistence type="predicted"/>
<dbReference type="GO" id="GO:0015288">
    <property type="term" value="F:porin activity"/>
    <property type="evidence" value="ECO:0007669"/>
    <property type="project" value="TreeGrafter"/>
</dbReference>
<evidence type="ECO:0000256" key="4">
    <source>
        <dbReference type="ARBA" id="ARBA00023136"/>
    </source>
</evidence>
<feature type="signal peptide" evidence="7">
    <location>
        <begin position="1"/>
        <end position="21"/>
    </location>
</feature>
<geneLocation type="plasmid" evidence="8">
    <name>unnamed</name>
</geneLocation>
<dbReference type="EMBL" id="CP073654">
    <property type="protein sequence ID" value="QUN37929.1"/>
    <property type="molecule type" value="Genomic_DNA"/>
</dbReference>
<dbReference type="PANTHER" id="PTHR30026:SF21">
    <property type="entry name" value="SLR1270 PROTEIN"/>
    <property type="match status" value="1"/>
</dbReference>
<gene>
    <name evidence="8" type="ORF">KEC93_26270</name>
</gene>
<protein>
    <submittedName>
        <fullName evidence="8">TolC family protein</fullName>
    </submittedName>
</protein>
<reference evidence="8" key="1">
    <citation type="submission" date="2021-04" db="EMBL/GenBank/DDBJ databases">
        <title>Complete genome sequence of the type strain Clostridium beijerinckii NRRL B-598.</title>
        <authorList>
            <person name="Sedlar K."/>
            <person name="Branska B."/>
            <person name="Bezdicek M."/>
            <person name="Nykrynova M."/>
            <person name="Lengerova M."/>
            <person name="Skutkova H."/>
            <person name="Patakova P."/>
        </authorList>
    </citation>
    <scope>NUCLEOTIDE SEQUENCE</scope>
    <source>
        <strain evidence="8">DSM 791</strain>
        <plasmid evidence="8">unnamed</plasmid>
    </source>
</reference>
<evidence type="ECO:0000256" key="6">
    <source>
        <dbReference type="SAM" id="Coils"/>
    </source>
</evidence>
<keyword evidence="5" id="KW-0998">Cell outer membrane</keyword>
<dbReference type="GO" id="GO:0015562">
    <property type="term" value="F:efflux transmembrane transporter activity"/>
    <property type="evidence" value="ECO:0007669"/>
    <property type="project" value="TreeGrafter"/>
</dbReference>
<dbReference type="GO" id="GO:1990281">
    <property type="term" value="C:efflux pump complex"/>
    <property type="evidence" value="ECO:0007669"/>
    <property type="project" value="TreeGrafter"/>
</dbReference>
<keyword evidence="2" id="KW-1134">Transmembrane beta strand</keyword>
<keyword evidence="3" id="KW-0812">Transmembrane</keyword>
<comment type="subcellular location">
    <subcellularLocation>
        <location evidence="1">Cell outer membrane</location>
    </subcellularLocation>
</comment>
<evidence type="ECO:0000256" key="3">
    <source>
        <dbReference type="ARBA" id="ARBA00022692"/>
    </source>
</evidence>
<dbReference type="RefSeq" id="WP_077869160.1">
    <property type="nucleotide sequence ID" value="NZ_BKAK01000045.1"/>
</dbReference>
<keyword evidence="9" id="KW-1185">Reference proteome</keyword>
<name>A0AB74VQ51_CLOBE</name>
<evidence type="ECO:0000313" key="8">
    <source>
        <dbReference type="EMBL" id="QUN37929.1"/>
    </source>
</evidence>
<organism evidence="8 9">
    <name type="scientific">Clostridium beijerinckii</name>
    <name type="common">Clostridium MP</name>
    <dbReference type="NCBI Taxonomy" id="1520"/>
    <lineage>
        <taxon>Bacteria</taxon>
        <taxon>Bacillati</taxon>
        <taxon>Bacillota</taxon>
        <taxon>Clostridia</taxon>
        <taxon>Eubacteriales</taxon>
        <taxon>Clostridiaceae</taxon>
        <taxon>Clostridium</taxon>
    </lineage>
</organism>
<evidence type="ECO:0000256" key="7">
    <source>
        <dbReference type="SAM" id="SignalP"/>
    </source>
</evidence>
<feature type="chain" id="PRO_5044506095" evidence="7">
    <location>
        <begin position="22"/>
        <end position="393"/>
    </location>
</feature>
<evidence type="ECO:0000256" key="1">
    <source>
        <dbReference type="ARBA" id="ARBA00004442"/>
    </source>
</evidence>
<dbReference type="InterPro" id="IPR051906">
    <property type="entry name" value="TolC-like"/>
</dbReference>
<keyword evidence="6" id="KW-0175">Coiled coil</keyword>
<accession>A0AB74VQ51</accession>